<protein>
    <submittedName>
        <fullName evidence="2">Uncharacterized protein</fullName>
    </submittedName>
</protein>
<dbReference type="Proteomes" id="UP000008909">
    <property type="component" value="Unassembled WGS sequence"/>
</dbReference>
<feature type="signal peptide" evidence="1">
    <location>
        <begin position="1"/>
        <end position="21"/>
    </location>
</feature>
<proteinExistence type="predicted"/>
<reference evidence="2" key="1">
    <citation type="journal article" date="2011" name="Genome Biol.">
        <title>The draft genome of the carcinogenic human liver fluke Clonorchis sinensis.</title>
        <authorList>
            <person name="Wang X."/>
            <person name="Chen W."/>
            <person name="Huang Y."/>
            <person name="Sun J."/>
            <person name="Men J."/>
            <person name="Liu H."/>
            <person name="Luo F."/>
            <person name="Guo L."/>
            <person name="Lv X."/>
            <person name="Deng C."/>
            <person name="Zhou C."/>
            <person name="Fan Y."/>
            <person name="Li X."/>
            <person name="Huang L."/>
            <person name="Hu Y."/>
            <person name="Liang C."/>
            <person name="Hu X."/>
            <person name="Xu J."/>
            <person name="Yu X."/>
        </authorList>
    </citation>
    <scope>NUCLEOTIDE SEQUENCE [LARGE SCALE GENOMIC DNA]</scope>
    <source>
        <strain evidence="2">Henan</strain>
    </source>
</reference>
<organism evidence="2 3">
    <name type="scientific">Clonorchis sinensis</name>
    <name type="common">Chinese liver fluke</name>
    <dbReference type="NCBI Taxonomy" id="79923"/>
    <lineage>
        <taxon>Eukaryota</taxon>
        <taxon>Metazoa</taxon>
        <taxon>Spiralia</taxon>
        <taxon>Lophotrochozoa</taxon>
        <taxon>Platyhelminthes</taxon>
        <taxon>Trematoda</taxon>
        <taxon>Digenea</taxon>
        <taxon>Opisthorchiida</taxon>
        <taxon>Opisthorchiata</taxon>
        <taxon>Opisthorchiidae</taxon>
        <taxon>Clonorchis</taxon>
    </lineage>
</organism>
<gene>
    <name evidence="2" type="ORF">CLF_103349</name>
</gene>
<name>G7Y9L1_CLOSI</name>
<feature type="chain" id="PRO_5003506215" evidence="1">
    <location>
        <begin position="22"/>
        <end position="115"/>
    </location>
</feature>
<evidence type="ECO:0000313" key="3">
    <source>
        <dbReference type="Proteomes" id="UP000008909"/>
    </source>
</evidence>
<sequence>MARPAVKLVLVLAAVQCPMNLQNWPGHSVIFSDNLSLTKVTLLQKCEQHSAAIPSTLESIDNMHLINLREYSRLMIEEQTVRLRTNDQHRNAFTLGQDIRQLRFRVSSLEEPVRN</sequence>
<dbReference type="EMBL" id="DF142974">
    <property type="protein sequence ID" value="GAA49646.1"/>
    <property type="molecule type" value="Genomic_DNA"/>
</dbReference>
<accession>G7Y9L1</accession>
<keyword evidence="3" id="KW-1185">Reference proteome</keyword>
<evidence type="ECO:0000256" key="1">
    <source>
        <dbReference type="SAM" id="SignalP"/>
    </source>
</evidence>
<keyword evidence="1" id="KW-0732">Signal</keyword>
<evidence type="ECO:0000313" key="2">
    <source>
        <dbReference type="EMBL" id="GAA49646.1"/>
    </source>
</evidence>
<dbReference type="AlphaFoldDB" id="G7Y9L1"/>
<reference key="2">
    <citation type="submission" date="2011-10" db="EMBL/GenBank/DDBJ databases">
        <title>The genome and transcriptome sequence of Clonorchis sinensis provide insights into the carcinogenic liver fluke.</title>
        <authorList>
            <person name="Wang X."/>
            <person name="Huang Y."/>
            <person name="Chen W."/>
            <person name="Liu H."/>
            <person name="Guo L."/>
            <person name="Chen Y."/>
            <person name="Luo F."/>
            <person name="Zhou W."/>
            <person name="Sun J."/>
            <person name="Mao Q."/>
            <person name="Liang P."/>
            <person name="Zhou C."/>
            <person name="Tian Y."/>
            <person name="Men J."/>
            <person name="Lv X."/>
            <person name="Huang L."/>
            <person name="Zhou J."/>
            <person name="Hu Y."/>
            <person name="Li R."/>
            <person name="Zhang F."/>
            <person name="Lei H."/>
            <person name="Li X."/>
            <person name="Hu X."/>
            <person name="Liang C."/>
            <person name="Xu J."/>
            <person name="Wu Z."/>
            <person name="Yu X."/>
        </authorList>
    </citation>
    <scope>NUCLEOTIDE SEQUENCE</scope>
    <source>
        <strain>Henan</strain>
    </source>
</reference>